<feature type="transmembrane region" description="Helical" evidence="1">
    <location>
        <begin position="188"/>
        <end position="208"/>
    </location>
</feature>
<dbReference type="AlphaFoldDB" id="A0AAJ2HDT5"/>
<evidence type="ECO:0000313" key="2">
    <source>
        <dbReference type="EMBL" id="MDS0245672.1"/>
    </source>
</evidence>
<keyword evidence="1" id="KW-0812">Transmembrane</keyword>
<dbReference type="Proteomes" id="UP001183582">
    <property type="component" value="Unassembled WGS sequence"/>
</dbReference>
<evidence type="ECO:0000256" key="1">
    <source>
        <dbReference type="SAM" id="Phobius"/>
    </source>
</evidence>
<feature type="transmembrane region" description="Helical" evidence="1">
    <location>
        <begin position="241"/>
        <end position="259"/>
    </location>
</feature>
<dbReference type="GeneID" id="301458288"/>
<dbReference type="EMBL" id="JAHWXH010000001">
    <property type="protein sequence ID" value="MDS0245672.1"/>
    <property type="molecule type" value="Genomic_DNA"/>
</dbReference>
<keyword evidence="1" id="KW-1133">Transmembrane helix</keyword>
<accession>A0AAJ2HDT5</accession>
<organism evidence="2 3">
    <name type="scientific">Microbacterium aurantiacum</name>
    <dbReference type="NCBI Taxonomy" id="162393"/>
    <lineage>
        <taxon>Bacteria</taxon>
        <taxon>Bacillati</taxon>
        <taxon>Actinomycetota</taxon>
        <taxon>Actinomycetes</taxon>
        <taxon>Micrococcales</taxon>
        <taxon>Microbacteriaceae</taxon>
        <taxon>Microbacterium</taxon>
    </lineage>
</organism>
<dbReference type="RefSeq" id="WP_310891375.1">
    <property type="nucleotide sequence ID" value="NZ_BAAAGR010000001.1"/>
</dbReference>
<name>A0AAJ2HDT5_9MICO</name>
<feature type="transmembrane region" description="Helical" evidence="1">
    <location>
        <begin position="215"/>
        <end position="235"/>
    </location>
</feature>
<evidence type="ECO:0000313" key="3">
    <source>
        <dbReference type="Proteomes" id="UP001183582"/>
    </source>
</evidence>
<reference evidence="2 3" key="1">
    <citation type="submission" date="2021-06" db="EMBL/GenBank/DDBJ databases">
        <title>Genome-based taxonomic framework of Microbacterium strains isolated from marine environment, the description of four new species and reclassification of four preexisting species.</title>
        <authorList>
            <person name="Lee S.D."/>
            <person name="Kim S.-M."/>
            <person name="Byeon Y.-S."/>
            <person name="Yang H.L."/>
            <person name="Kim I.S."/>
        </authorList>
    </citation>
    <scope>NUCLEOTIDE SEQUENCE [LARGE SCALE GENOMIC DNA]</scope>
    <source>
        <strain evidence="2 3">KACC 20514</strain>
    </source>
</reference>
<gene>
    <name evidence="2" type="ORF">KZC50_08615</name>
</gene>
<feature type="transmembrane region" description="Helical" evidence="1">
    <location>
        <begin position="105"/>
        <end position="129"/>
    </location>
</feature>
<feature type="transmembrane region" description="Helical" evidence="1">
    <location>
        <begin position="36"/>
        <end position="60"/>
    </location>
</feature>
<proteinExistence type="predicted"/>
<comment type="caution">
    <text evidence="2">The sequence shown here is derived from an EMBL/GenBank/DDBJ whole genome shotgun (WGS) entry which is preliminary data.</text>
</comment>
<sequence>MVHVVTYLVVGVVASIVLDYASLFSRPVISDYMVEFGSVSLFVGPLIQVLRGLIIAAVLLPFRGVFAQRRGWLWLWLLLVGIGILSTSAAAPSSLEGIVYTQLPLWYHAIGLPEMLVQTLAFSVLVALYERHPEGLLAVLPPVFERLVRALVSASLAFVGYAVISVAFALLAGASIDAEQSLSVQVQGLFVGPFLINFVLAFLAAGGLTLTRRILVGLGSYVLSTAAILTYQVIVLGSPDIAYAAIAPLLPAIAVWLLVPKRDAAKTNQPEAKETRHTL</sequence>
<keyword evidence="1" id="KW-0472">Membrane</keyword>
<protein>
    <submittedName>
        <fullName evidence="2">Uncharacterized protein</fullName>
    </submittedName>
</protein>
<feature type="transmembrane region" description="Helical" evidence="1">
    <location>
        <begin position="72"/>
        <end position="93"/>
    </location>
</feature>
<feature type="transmembrane region" description="Helical" evidence="1">
    <location>
        <begin position="7"/>
        <end position="24"/>
    </location>
</feature>
<feature type="transmembrane region" description="Helical" evidence="1">
    <location>
        <begin position="150"/>
        <end position="176"/>
    </location>
</feature>